<evidence type="ECO:0000313" key="1">
    <source>
        <dbReference type="EMBL" id="MCG6560592.1"/>
    </source>
</evidence>
<comment type="caution">
    <text evidence="1">The sequence shown here is derived from an EMBL/GenBank/DDBJ whole genome shotgun (WGS) entry which is preliminary data.</text>
</comment>
<keyword evidence="2" id="KW-1185">Reference proteome</keyword>
<reference evidence="1" key="1">
    <citation type="submission" date="2022-02" db="EMBL/GenBank/DDBJ databases">
        <title>The genome sequence of Ruegeria sp. 1NDH52C.</title>
        <authorList>
            <person name="Du J."/>
        </authorList>
    </citation>
    <scope>NUCLEOTIDE SEQUENCE</scope>
    <source>
        <strain evidence="1">1NDH52C</strain>
    </source>
</reference>
<proteinExistence type="predicted"/>
<dbReference type="Proteomes" id="UP001165279">
    <property type="component" value="Unassembled WGS sequence"/>
</dbReference>
<accession>A0ABS9P270</accession>
<sequence length="162" mass="18442">MTIPNRITLSDLRSMQVGAIAALPSEEVARLRLEAEEQLRNAKSLCDWIDGAVALKFGDRAQDMRRAEGKNTGTIWFHDGTVTIVADLPKRVDWDQVRLAALVEHIREAGDDPAQYVDAFFDVSERKYSAWPTRIRSVFEDARTVRTGKQKFRLIHHVGEEH</sequence>
<gene>
    <name evidence="1" type="ORF">MB818_20480</name>
</gene>
<evidence type="ECO:0000313" key="2">
    <source>
        <dbReference type="Proteomes" id="UP001165279"/>
    </source>
</evidence>
<protein>
    <submittedName>
        <fullName evidence="1">Uncharacterized protein</fullName>
    </submittedName>
</protein>
<dbReference type="EMBL" id="JAKOEM010000030">
    <property type="protein sequence ID" value="MCG6560592.1"/>
    <property type="molecule type" value="Genomic_DNA"/>
</dbReference>
<organism evidence="1 2">
    <name type="scientific">Ruegeria alba</name>
    <dbReference type="NCBI Taxonomy" id="2916756"/>
    <lineage>
        <taxon>Bacteria</taxon>
        <taxon>Pseudomonadati</taxon>
        <taxon>Pseudomonadota</taxon>
        <taxon>Alphaproteobacteria</taxon>
        <taxon>Rhodobacterales</taxon>
        <taxon>Roseobacteraceae</taxon>
        <taxon>Ruegeria</taxon>
    </lineage>
</organism>
<name>A0ABS9P270_9RHOB</name>
<dbReference type="RefSeq" id="WP_238906261.1">
    <property type="nucleotide sequence ID" value="NZ_JAKOEM010000030.1"/>
</dbReference>